<proteinExistence type="predicted"/>
<dbReference type="Proteomes" id="UP000271339">
    <property type="component" value="Unassembled WGS sequence"/>
</dbReference>
<dbReference type="OrthoDB" id="1449127at2"/>
<keyword evidence="1" id="KW-1133">Transmembrane helix</keyword>
<keyword evidence="1" id="KW-0472">Membrane</keyword>
<dbReference type="AlphaFoldDB" id="A0A3L9YXT1"/>
<organism evidence="2 3">
    <name type="scientific">Ulvibacter antarcticus</name>
    <dbReference type="NCBI Taxonomy" id="442714"/>
    <lineage>
        <taxon>Bacteria</taxon>
        <taxon>Pseudomonadati</taxon>
        <taxon>Bacteroidota</taxon>
        <taxon>Flavobacteriia</taxon>
        <taxon>Flavobacteriales</taxon>
        <taxon>Flavobacteriaceae</taxon>
        <taxon>Ulvibacter</taxon>
    </lineage>
</organism>
<sequence length="125" mass="14130">MNNRRKIIVVLFLLVVGGYFAYNYMYKDHRDISTEEPSLEIAGTYLLERFKTGNGEDLLNRTITVTGKVTQVEGEAVTIDFSVYCSMASETAVTATNKEVRIKGRCIGYDDLFELVKLDQCTIVK</sequence>
<gene>
    <name evidence="2" type="ORF">BXY75_1515</name>
</gene>
<dbReference type="EMBL" id="REFC01000012">
    <property type="protein sequence ID" value="RMA64637.1"/>
    <property type="molecule type" value="Genomic_DNA"/>
</dbReference>
<reference evidence="2 3" key="1">
    <citation type="submission" date="2018-10" db="EMBL/GenBank/DDBJ databases">
        <title>Genomic Encyclopedia of Archaeal and Bacterial Type Strains, Phase II (KMG-II): from individual species to whole genera.</title>
        <authorList>
            <person name="Goeker M."/>
        </authorList>
    </citation>
    <scope>NUCLEOTIDE SEQUENCE [LARGE SCALE GENOMIC DNA]</scope>
    <source>
        <strain evidence="2 3">DSM 23424</strain>
    </source>
</reference>
<accession>A0A3L9YXT1</accession>
<evidence type="ECO:0000313" key="3">
    <source>
        <dbReference type="Proteomes" id="UP000271339"/>
    </source>
</evidence>
<feature type="transmembrane region" description="Helical" evidence="1">
    <location>
        <begin position="7"/>
        <end position="26"/>
    </location>
</feature>
<keyword evidence="3" id="KW-1185">Reference proteome</keyword>
<keyword evidence="1" id="KW-0812">Transmembrane</keyword>
<name>A0A3L9YXT1_9FLAO</name>
<dbReference type="RefSeq" id="WP_121907073.1">
    <property type="nucleotide sequence ID" value="NZ_REFC01000012.1"/>
</dbReference>
<protein>
    <submittedName>
        <fullName evidence="2">Uncharacterized protein</fullName>
    </submittedName>
</protein>
<evidence type="ECO:0000256" key="1">
    <source>
        <dbReference type="SAM" id="Phobius"/>
    </source>
</evidence>
<evidence type="ECO:0000313" key="2">
    <source>
        <dbReference type="EMBL" id="RMA64637.1"/>
    </source>
</evidence>
<comment type="caution">
    <text evidence="2">The sequence shown here is derived from an EMBL/GenBank/DDBJ whole genome shotgun (WGS) entry which is preliminary data.</text>
</comment>